<sequence length="183" mass="20621">MDHSQPIARQAPAAVLQLRHAAPAAIFAIAIILAIVSLLIFVLRQVLEQRLIQRRGWFLTTTHPPSSPPSSSSSKRTTQYERSDFQVRLISAAEIEARQLLFTDPATPGERLPLRDPNMRGSLYDTFQIPKPHEPRLNHARSMMELNGVYPSRGVDEKRAANKAKTIHWHGVNSLNTAWAWMS</sequence>
<evidence type="ECO:0000256" key="2">
    <source>
        <dbReference type="SAM" id="Phobius"/>
    </source>
</evidence>
<feature type="region of interest" description="Disordered" evidence="1">
    <location>
        <begin position="59"/>
        <end position="78"/>
    </location>
</feature>
<feature type="transmembrane region" description="Helical" evidence="2">
    <location>
        <begin position="20"/>
        <end position="43"/>
    </location>
</feature>
<proteinExistence type="predicted"/>
<keyword evidence="4" id="KW-1185">Reference proteome</keyword>
<name>A0A8H4PHW4_9HYPO</name>
<accession>A0A8H4PHW4</accession>
<keyword evidence="2" id="KW-1133">Transmembrane helix</keyword>
<keyword evidence="2" id="KW-0812">Transmembrane</keyword>
<comment type="caution">
    <text evidence="3">The sequence shown here is derived from an EMBL/GenBank/DDBJ whole genome shotgun (WGS) entry which is preliminary data.</text>
</comment>
<evidence type="ECO:0000313" key="3">
    <source>
        <dbReference type="EMBL" id="KAF4470731.1"/>
    </source>
</evidence>
<organism evidence="3 4">
    <name type="scientific">Fusarium albosuccineum</name>
    <dbReference type="NCBI Taxonomy" id="1237068"/>
    <lineage>
        <taxon>Eukaryota</taxon>
        <taxon>Fungi</taxon>
        <taxon>Dikarya</taxon>
        <taxon>Ascomycota</taxon>
        <taxon>Pezizomycotina</taxon>
        <taxon>Sordariomycetes</taxon>
        <taxon>Hypocreomycetidae</taxon>
        <taxon>Hypocreales</taxon>
        <taxon>Nectriaceae</taxon>
        <taxon>Fusarium</taxon>
        <taxon>Fusarium decemcellulare species complex</taxon>
    </lineage>
</organism>
<evidence type="ECO:0000313" key="4">
    <source>
        <dbReference type="Proteomes" id="UP000554235"/>
    </source>
</evidence>
<gene>
    <name evidence="3" type="ORF">FALBO_2366</name>
</gene>
<reference evidence="3 4" key="1">
    <citation type="submission" date="2020-01" db="EMBL/GenBank/DDBJ databases">
        <title>Identification and distribution of gene clusters putatively required for synthesis of sphingolipid metabolism inhibitors in phylogenetically diverse species of the filamentous fungus Fusarium.</title>
        <authorList>
            <person name="Kim H.-S."/>
            <person name="Busman M."/>
            <person name="Brown D.W."/>
            <person name="Divon H."/>
            <person name="Uhlig S."/>
            <person name="Proctor R.H."/>
        </authorList>
    </citation>
    <scope>NUCLEOTIDE SEQUENCE [LARGE SCALE GENOMIC DNA]</scope>
    <source>
        <strain evidence="3 4">NRRL 20459</strain>
    </source>
</reference>
<dbReference type="EMBL" id="JAADYS010000300">
    <property type="protein sequence ID" value="KAF4470731.1"/>
    <property type="molecule type" value="Genomic_DNA"/>
</dbReference>
<keyword evidence="2" id="KW-0472">Membrane</keyword>
<evidence type="ECO:0000256" key="1">
    <source>
        <dbReference type="SAM" id="MobiDB-lite"/>
    </source>
</evidence>
<dbReference type="AlphaFoldDB" id="A0A8H4PHW4"/>
<dbReference type="OrthoDB" id="5091083at2759"/>
<protein>
    <submittedName>
        <fullName evidence="3">Signal recognition particle subunit srp68</fullName>
    </submittedName>
</protein>
<dbReference type="Proteomes" id="UP000554235">
    <property type="component" value="Unassembled WGS sequence"/>
</dbReference>